<feature type="transmembrane region" description="Helical" evidence="5">
    <location>
        <begin position="367"/>
        <end position="387"/>
    </location>
</feature>
<keyword evidence="8" id="KW-1185">Reference proteome</keyword>
<dbReference type="Gene3D" id="1.10.3720.10">
    <property type="entry name" value="MetI-like"/>
    <property type="match status" value="2"/>
</dbReference>
<evidence type="ECO:0000256" key="3">
    <source>
        <dbReference type="ARBA" id="ARBA00022989"/>
    </source>
</evidence>
<dbReference type="Proteomes" id="UP000632195">
    <property type="component" value="Unassembled WGS sequence"/>
</dbReference>
<comment type="subcellular location">
    <subcellularLocation>
        <location evidence="5">Cell membrane</location>
        <topology evidence="5">Multi-pass membrane protein</topology>
    </subcellularLocation>
    <subcellularLocation>
        <location evidence="1">Membrane</location>
        <topology evidence="1">Multi-pass membrane protein</topology>
    </subcellularLocation>
</comment>
<evidence type="ECO:0000256" key="1">
    <source>
        <dbReference type="ARBA" id="ARBA00004141"/>
    </source>
</evidence>
<evidence type="ECO:0000256" key="5">
    <source>
        <dbReference type="RuleBase" id="RU363032"/>
    </source>
</evidence>
<dbReference type="PANTHER" id="PTHR42744">
    <property type="entry name" value="BINDING-PROTEIN-DEPENDENT TRANSPORT SYSTEMS INNER MEMBRANE COMPONENT"/>
    <property type="match status" value="1"/>
</dbReference>
<keyword evidence="4 5" id="KW-0472">Membrane</keyword>
<comment type="caution">
    <text evidence="7">The sequence shown here is derived from an EMBL/GenBank/DDBJ whole genome shotgun (WGS) entry which is preliminary data.</text>
</comment>
<accession>A0AA37BRS2</accession>
<name>A0AA37BRS2_9ARCH</name>
<dbReference type="EMBL" id="BMNY01000001">
    <property type="protein sequence ID" value="GGM73258.1"/>
    <property type="molecule type" value="Genomic_DNA"/>
</dbReference>
<dbReference type="PANTHER" id="PTHR42744:SF1">
    <property type="entry name" value="BINDING-PROTEIN-DEPENDENT TRANSPORT SYSTEMS INNER MEMBRANE COMPONENT"/>
    <property type="match status" value="1"/>
</dbReference>
<feature type="transmembrane region" description="Helical" evidence="5">
    <location>
        <begin position="324"/>
        <end position="346"/>
    </location>
</feature>
<feature type="transmembrane region" description="Helical" evidence="5">
    <location>
        <begin position="77"/>
        <end position="96"/>
    </location>
</feature>
<feature type="transmembrane region" description="Helical" evidence="5">
    <location>
        <begin position="393"/>
        <end position="415"/>
    </location>
</feature>
<keyword evidence="2 5" id="KW-0812">Transmembrane</keyword>
<feature type="transmembrane region" description="Helical" evidence="5">
    <location>
        <begin position="44"/>
        <end position="70"/>
    </location>
</feature>
<protein>
    <submittedName>
        <fullName evidence="7">Sugar ABC transporter permease</fullName>
    </submittedName>
</protein>
<reference evidence="7" key="2">
    <citation type="submission" date="2022-09" db="EMBL/GenBank/DDBJ databases">
        <authorList>
            <person name="Sun Q."/>
            <person name="Ohkuma M."/>
        </authorList>
    </citation>
    <scope>NUCLEOTIDE SEQUENCE</scope>
    <source>
        <strain evidence="7">JCM 13583</strain>
    </source>
</reference>
<sequence>MNQILLIIAATAATSGRVLGLMLLSIVTGWFLSYAAVKSQTFENVYIPLIEVLESVPVISFFPVVLSLFVLGIGGPLGVELAADFLVFTAVVWNIWMGEYQAFKTIPREMIEVSDNYRLTFFERMRNVYIPFSVPRIAANLFPSVSDGFFYITVSEVFSVGVHTYQTFGIGTLLNGYVSAGAYSLVWTALGILAVFIAAIVLGLRQFSRYAVAKYTLDTDQPIVRRGRLNVRETLRLSAIASVNPLTKLARYNIFRSQRPVEDDDFDREKRVHNLRYVWASTGFVVLALIVYGSYSEIVRVSARTWSTLIGETPFLLESLAYDYLRVAVISLVSTAIAIFLGYYLAQHSRAEAVGVPLIQTLSAYPAPTYFPFLFLGVYPVVTYFFGPLTDEAFVLFLGFVSTFYYVFYSFWMGVKAMPAEYGEVMRNLNLSYFQRLRYVIIPSTLPYLVSGISSTVNSAWGGLMIGEYWPSIAAGKNLTVSVGLMKVIDVATSNGNIALAAWASLLFGMVVVAYSLLFTKRLLDLARKKYVAEEGIYAA</sequence>
<dbReference type="CDD" id="cd06261">
    <property type="entry name" value="TM_PBP2"/>
    <property type="match status" value="1"/>
</dbReference>
<dbReference type="InterPro" id="IPR000515">
    <property type="entry name" value="MetI-like"/>
</dbReference>
<gene>
    <name evidence="7" type="ORF">GCM10007108_09070</name>
</gene>
<dbReference type="AlphaFoldDB" id="A0AA37BRS2"/>
<dbReference type="Pfam" id="PF00528">
    <property type="entry name" value="BPD_transp_1"/>
    <property type="match status" value="1"/>
</dbReference>
<evidence type="ECO:0000259" key="6">
    <source>
        <dbReference type="PROSITE" id="PS50928"/>
    </source>
</evidence>
<organism evidence="7 8">
    <name type="scientific">Thermogymnomonas acidicola</name>
    <dbReference type="NCBI Taxonomy" id="399579"/>
    <lineage>
        <taxon>Archaea</taxon>
        <taxon>Methanobacteriati</taxon>
        <taxon>Thermoplasmatota</taxon>
        <taxon>Thermoplasmata</taxon>
        <taxon>Thermoplasmatales</taxon>
        <taxon>Thermogymnomonas</taxon>
    </lineage>
</organism>
<dbReference type="GO" id="GO:0055085">
    <property type="term" value="P:transmembrane transport"/>
    <property type="evidence" value="ECO:0007669"/>
    <property type="project" value="InterPro"/>
</dbReference>
<feature type="domain" description="ABC transmembrane type-1" evidence="6">
    <location>
        <begin position="320"/>
        <end position="519"/>
    </location>
</feature>
<dbReference type="SUPFAM" id="SSF161098">
    <property type="entry name" value="MetI-like"/>
    <property type="match status" value="2"/>
</dbReference>
<feature type="domain" description="ABC transmembrane type-1" evidence="6">
    <location>
        <begin position="11"/>
        <end position="208"/>
    </location>
</feature>
<evidence type="ECO:0000256" key="4">
    <source>
        <dbReference type="ARBA" id="ARBA00023136"/>
    </source>
</evidence>
<keyword evidence="3 5" id="KW-1133">Transmembrane helix</keyword>
<comment type="similarity">
    <text evidence="5">Belongs to the binding-protein-dependent transport system permease family.</text>
</comment>
<feature type="transmembrane region" description="Helical" evidence="5">
    <location>
        <begin position="277"/>
        <end position="295"/>
    </location>
</feature>
<evidence type="ECO:0000313" key="7">
    <source>
        <dbReference type="EMBL" id="GGM73258.1"/>
    </source>
</evidence>
<proteinExistence type="inferred from homology"/>
<dbReference type="GO" id="GO:0005886">
    <property type="term" value="C:plasma membrane"/>
    <property type="evidence" value="ECO:0007669"/>
    <property type="project" value="UniProtKB-SubCell"/>
</dbReference>
<feature type="transmembrane region" description="Helical" evidence="5">
    <location>
        <begin position="498"/>
        <end position="520"/>
    </location>
</feature>
<dbReference type="PROSITE" id="PS50928">
    <property type="entry name" value="ABC_TM1"/>
    <property type="match status" value="2"/>
</dbReference>
<keyword evidence="5" id="KW-0813">Transport</keyword>
<reference evidence="7" key="1">
    <citation type="journal article" date="2014" name="Int. J. Syst. Evol. Microbiol.">
        <title>Complete genome sequence of Corynebacterium casei LMG S-19264T (=DSM 44701T), isolated from a smear-ripened cheese.</title>
        <authorList>
            <consortium name="US DOE Joint Genome Institute (JGI-PGF)"/>
            <person name="Walter F."/>
            <person name="Albersmeier A."/>
            <person name="Kalinowski J."/>
            <person name="Ruckert C."/>
        </authorList>
    </citation>
    <scope>NUCLEOTIDE SEQUENCE</scope>
    <source>
        <strain evidence="7">JCM 13583</strain>
    </source>
</reference>
<feature type="transmembrane region" description="Helical" evidence="5">
    <location>
        <begin position="436"/>
        <end position="461"/>
    </location>
</feature>
<dbReference type="RefSeq" id="WP_188680686.1">
    <property type="nucleotide sequence ID" value="NZ_BMNY01000001.1"/>
</dbReference>
<evidence type="ECO:0000256" key="2">
    <source>
        <dbReference type="ARBA" id="ARBA00022692"/>
    </source>
</evidence>
<dbReference type="InterPro" id="IPR035906">
    <property type="entry name" value="MetI-like_sf"/>
</dbReference>
<evidence type="ECO:0000313" key="8">
    <source>
        <dbReference type="Proteomes" id="UP000632195"/>
    </source>
</evidence>
<feature type="transmembrane region" description="Helical" evidence="5">
    <location>
        <begin position="182"/>
        <end position="204"/>
    </location>
</feature>